<dbReference type="OrthoDB" id="4183719at2759"/>
<dbReference type="AlphaFoldDB" id="A0A179UMX0"/>
<keyword evidence="2" id="KW-1185">Reference proteome</keyword>
<name>A0A179UMX0_BLAGS</name>
<protein>
    <submittedName>
        <fullName evidence="1">Uncharacterized protein</fullName>
    </submittedName>
</protein>
<evidence type="ECO:0000313" key="2">
    <source>
        <dbReference type="Proteomes" id="UP000002038"/>
    </source>
</evidence>
<dbReference type="Proteomes" id="UP000002038">
    <property type="component" value="Unassembled WGS sequence"/>
</dbReference>
<dbReference type="VEuPathDB" id="FungiDB:BDBG_04330"/>
<dbReference type="KEGG" id="bgh:BDBG_04330"/>
<dbReference type="EMBL" id="GG657454">
    <property type="protein sequence ID" value="OAT08371.1"/>
    <property type="molecule type" value="Genomic_DNA"/>
</dbReference>
<evidence type="ECO:0000313" key="1">
    <source>
        <dbReference type="EMBL" id="OAT08371.1"/>
    </source>
</evidence>
<proteinExistence type="predicted"/>
<dbReference type="GeneID" id="8504973"/>
<gene>
    <name evidence="1" type="ORF">BDBG_04330</name>
</gene>
<sequence>MPFVIDSNSTFYIGADDSDTIRLVPDLAISSASPRPFLVLEVGFSEKYDDMLETAKIVLSESPATKFSVIVKIIEKPLFRPPLKLSDYL</sequence>
<reference evidence="2" key="1">
    <citation type="journal article" date="2015" name="PLoS Genet.">
        <title>The dynamic genome and transcriptome of the human fungal pathogen Blastomyces and close relative Emmonsia.</title>
        <authorList>
            <person name="Munoz J.F."/>
            <person name="Gauthier G.M."/>
            <person name="Desjardins C.A."/>
            <person name="Gallo J.E."/>
            <person name="Holder J."/>
            <person name="Sullivan T.D."/>
            <person name="Marty A.J."/>
            <person name="Carmen J.C."/>
            <person name="Chen Z."/>
            <person name="Ding L."/>
            <person name="Gujja S."/>
            <person name="Magrini V."/>
            <person name="Misas E."/>
            <person name="Mitreva M."/>
            <person name="Priest M."/>
            <person name="Saif S."/>
            <person name="Whiston E.A."/>
            <person name="Young S."/>
            <person name="Zeng Q."/>
            <person name="Goldman W.E."/>
            <person name="Mardis E.R."/>
            <person name="Taylor J.W."/>
            <person name="McEwen J.G."/>
            <person name="Clay O.K."/>
            <person name="Klein B.S."/>
            <person name="Cuomo C.A."/>
        </authorList>
    </citation>
    <scope>NUCLEOTIDE SEQUENCE [LARGE SCALE GENOMIC DNA]</scope>
    <source>
        <strain evidence="2">SLH14081</strain>
    </source>
</reference>
<organism evidence="1 2">
    <name type="scientific">Blastomyces gilchristii (strain SLH14081)</name>
    <name type="common">Blastomyces dermatitidis</name>
    <dbReference type="NCBI Taxonomy" id="559298"/>
    <lineage>
        <taxon>Eukaryota</taxon>
        <taxon>Fungi</taxon>
        <taxon>Dikarya</taxon>
        <taxon>Ascomycota</taxon>
        <taxon>Pezizomycotina</taxon>
        <taxon>Eurotiomycetes</taxon>
        <taxon>Eurotiomycetidae</taxon>
        <taxon>Onygenales</taxon>
        <taxon>Ajellomycetaceae</taxon>
        <taxon>Blastomyces</taxon>
    </lineage>
</organism>
<accession>A0A179UMX0</accession>
<dbReference type="RefSeq" id="XP_002625461.2">
    <property type="nucleotide sequence ID" value="XM_002625415.2"/>
</dbReference>